<keyword evidence="5 9" id="KW-0812">Transmembrane</keyword>
<evidence type="ECO:0000256" key="1">
    <source>
        <dbReference type="ARBA" id="ARBA00004429"/>
    </source>
</evidence>
<proteinExistence type="inferred from homology"/>
<dbReference type="GO" id="GO:0043190">
    <property type="term" value="C:ATP-binding cassette (ABC) transporter complex"/>
    <property type="evidence" value="ECO:0007669"/>
    <property type="project" value="InterPro"/>
</dbReference>
<evidence type="ECO:0000256" key="6">
    <source>
        <dbReference type="ARBA" id="ARBA00022970"/>
    </source>
</evidence>
<organism evidence="12 13">
    <name type="scientific">Pseudomonas saxonica</name>
    <dbReference type="NCBI Taxonomy" id="2600598"/>
    <lineage>
        <taxon>Bacteria</taxon>
        <taxon>Pseudomonadati</taxon>
        <taxon>Pseudomonadota</taxon>
        <taxon>Gammaproteobacteria</taxon>
        <taxon>Pseudomonadales</taxon>
        <taxon>Pseudomonadaceae</taxon>
        <taxon>Pseudomonas</taxon>
    </lineage>
</organism>
<keyword evidence="14" id="KW-1185">Reference proteome</keyword>
<feature type="transmembrane region" description="Helical" evidence="9">
    <location>
        <begin position="194"/>
        <end position="214"/>
    </location>
</feature>
<dbReference type="Gene3D" id="1.10.3720.10">
    <property type="entry name" value="MetI-like"/>
    <property type="match status" value="1"/>
</dbReference>
<sequence length="228" mass="25477">MMEWIMTKATVLQALLPFMLKGLWMTVQISLISIALGVLLGIVLGVIRSQSKFFFKNIIGLYLHLFRGTPYLVQVYIIYFVLPATGLEIFKFDAYTAAIVSLTLYTSSYATEIVASAILTVPNGQVEAARSVGMSKFQALFHVVLPQAIPLTLPPLGSVYVNIIKSTAILSIIGITELTRQGEVLIVRMPQHLMFIYCVIALLYFAYCYPLLYLSKLAEKRFGALEHR</sequence>
<dbReference type="EMBL" id="VFIO01000006">
    <property type="protein sequence ID" value="TWR88329.1"/>
    <property type="molecule type" value="Genomic_DNA"/>
</dbReference>
<evidence type="ECO:0000313" key="11">
    <source>
        <dbReference type="EMBL" id="TWR88329.1"/>
    </source>
</evidence>
<dbReference type="PROSITE" id="PS50928">
    <property type="entry name" value="ABC_TM1"/>
    <property type="match status" value="1"/>
</dbReference>
<dbReference type="Proteomes" id="UP000318428">
    <property type="component" value="Unassembled WGS sequence"/>
</dbReference>
<keyword evidence="7 9" id="KW-1133">Transmembrane helix</keyword>
<evidence type="ECO:0000313" key="13">
    <source>
        <dbReference type="Proteomes" id="UP000317901"/>
    </source>
</evidence>
<comment type="subcellular location">
    <subcellularLocation>
        <location evidence="1">Cell inner membrane</location>
        <topology evidence="1">Multi-pass membrane protein</topology>
    </subcellularLocation>
    <subcellularLocation>
        <location evidence="9">Cell membrane</location>
        <topology evidence="9">Multi-pass membrane protein</topology>
    </subcellularLocation>
</comment>
<dbReference type="OrthoDB" id="9814550at2"/>
<name>A0A5C5PZR1_9PSED</name>
<dbReference type="InterPro" id="IPR043429">
    <property type="entry name" value="ArtM/GltK/GlnP/TcyL/YhdX-like"/>
</dbReference>
<dbReference type="InterPro" id="IPR035906">
    <property type="entry name" value="MetI-like_sf"/>
</dbReference>
<dbReference type="Proteomes" id="UP000317901">
    <property type="component" value="Unassembled WGS sequence"/>
</dbReference>
<evidence type="ECO:0000256" key="5">
    <source>
        <dbReference type="ARBA" id="ARBA00022692"/>
    </source>
</evidence>
<gene>
    <name evidence="12" type="ORF">FJD37_09290</name>
    <name evidence="11" type="ORF">FJD38_16125</name>
</gene>
<comment type="caution">
    <text evidence="12">The sequence shown here is derived from an EMBL/GenBank/DDBJ whole genome shotgun (WGS) entry which is preliminary data.</text>
</comment>
<evidence type="ECO:0000256" key="3">
    <source>
        <dbReference type="ARBA" id="ARBA00022448"/>
    </source>
</evidence>
<evidence type="ECO:0000256" key="9">
    <source>
        <dbReference type="RuleBase" id="RU363032"/>
    </source>
</evidence>
<evidence type="ECO:0000259" key="10">
    <source>
        <dbReference type="PROSITE" id="PS50928"/>
    </source>
</evidence>
<evidence type="ECO:0000313" key="12">
    <source>
        <dbReference type="EMBL" id="TWR95575.1"/>
    </source>
</evidence>
<protein>
    <submittedName>
        <fullName evidence="12">Amino acid ABC transporter permease</fullName>
    </submittedName>
</protein>
<evidence type="ECO:0000313" key="14">
    <source>
        <dbReference type="Proteomes" id="UP000318428"/>
    </source>
</evidence>
<dbReference type="GO" id="GO:0006865">
    <property type="term" value="P:amino acid transport"/>
    <property type="evidence" value="ECO:0007669"/>
    <property type="project" value="UniProtKB-KW"/>
</dbReference>
<reference evidence="13 14" key="1">
    <citation type="submission" date="2019-06" db="EMBL/GenBank/DDBJ databases">
        <title>Pseudomonas bimorpha sp. nov. isolated from bovine raw milk and skim milk concentrate.</title>
        <authorList>
            <person name="Hofmann K."/>
            <person name="Huptas C."/>
            <person name="Doll E."/>
            <person name="Scherer S."/>
            <person name="Wenning M."/>
        </authorList>
    </citation>
    <scope>NUCLEOTIDE SEQUENCE [LARGE SCALE GENOMIC DNA]</scope>
    <source>
        <strain evidence="11 14">DSM 108989</strain>
        <strain evidence="12 13">DSM 108990</strain>
    </source>
</reference>
<dbReference type="PANTHER" id="PTHR30614">
    <property type="entry name" value="MEMBRANE COMPONENT OF AMINO ACID ABC TRANSPORTER"/>
    <property type="match status" value="1"/>
</dbReference>
<keyword evidence="4" id="KW-1003">Cell membrane</keyword>
<evidence type="ECO:0000256" key="7">
    <source>
        <dbReference type="ARBA" id="ARBA00022989"/>
    </source>
</evidence>
<dbReference type="EMBL" id="VFIP01000013">
    <property type="protein sequence ID" value="TWR95575.1"/>
    <property type="molecule type" value="Genomic_DNA"/>
</dbReference>
<dbReference type="PANTHER" id="PTHR30614:SF0">
    <property type="entry name" value="L-CYSTINE TRANSPORT SYSTEM PERMEASE PROTEIN TCYL"/>
    <property type="match status" value="1"/>
</dbReference>
<dbReference type="AlphaFoldDB" id="A0A5C5PZR1"/>
<evidence type="ECO:0000256" key="8">
    <source>
        <dbReference type="ARBA" id="ARBA00023136"/>
    </source>
</evidence>
<keyword evidence="3 9" id="KW-0813">Transport</keyword>
<keyword evidence="6" id="KW-0029">Amino-acid transport</keyword>
<dbReference type="Pfam" id="PF00528">
    <property type="entry name" value="BPD_transp_1"/>
    <property type="match status" value="1"/>
</dbReference>
<comment type="similarity">
    <text evidence="2">Belongs to the binding-protein-dependent transport system permease family. HisMQ subfamily.</text>
</comment>
<dbReference type="InterPro" id="IPR010065">
    <property type="entry name" value="AA_ABC_transptr_permease_3TM"/>
</dbReference>
<evidence type="ECO:0000256" key="4">
    <source>
        <dbReference type="ARBA" id="ARBA00022475"/>
    </source>
</evidence>
<feature type="transmembrane region" description="Helical" evidence="9">
    <location>
        <begin position="59"/>
        <end position="82"/>
    </location>
</feature>
<accession>A0A5C5PZR1</accession>
<keyword evidence="8 9" id="KW-0472">Membrane</keyword>
<dbReference type="InterPro" id="IPR000515">
    <property type="entry name" value="MetI-like"/>
</dbReference>
<dbReference type="NCBIfam" id="TIGR01726">
    <property type="entry name" value="HEQRo_perm_3TM"/>
    <property type="match status" value="1"/>
</dbReference>
<evidence type="ECO:0000256" key="2">
    <source>
        <dbReference type="ARBA" id="ARBA00010072"/>
    </source>
</evidence>
<feature type="domain" description="ABC transmembrane type-1" evidence="10">
    <location>
        <begin position="23"/>
        <end position="215"/>
    </location>
</feature>
<feature type="transmembrane region" description="Helical" evidence="9">
    <location>
        <begin position="23"/>
        <end position="47"/>
    </location>
</feature>
<dbReference type="GO" id="GO:0022857">
    <property type="term" value="F:transmembrane transporter activity"/>
    <property type="evidence" value="ECO:0007669"/>
    <property type="project" value="InterPro"/>
</dbReference>
<dbReference type="CDD" id="cd06261">
    <property type="entry name" value="TM_PBP2"/>
    <property type="match status" value="1"/>
</dbReference>
<dbReference type="SUPFAM" id="SSF161098">
    <property type="entry name" value="MetI-like"/>
    <property type="match status" value="1"/>
</dbReference>